<gene>
    <name evidence="1" type="ORF">CGS49_02400</name>
</gene>
<name>A0ACC9D359_9FIRM</name>
<proteinExistence type="predicted"/>
<protein>
    <submittedName>
        <fullName evidence="1">Uncharacterized protein</fullName>
    </submittedName>
</protein>
<comment type="caution">
    <text evidence="1">The sequence shown here is derived from an EMBL/GenBank/DDBJ whole genome shotgun (WGS) entry which is preliminary data.</text>
</comment>
<keyword evidence="2" id="KW-1185">Reference proteome</keyword>
<evidence type="ECO:0000313" key="2">
    <source>
        <dbReference type="Proteomes" id="UP000220959"/>
    </source>
</evidence>
<evidence type="ECO:0000313" key="1">
    <source>
        <dbReference type="EMBL" id="PDX62264.1"/>
    </source>
</evidence>
<dbReference type="EMBL" id="NMTR01000004">
    <property type="protein sequence ID" value="PDX62264.1"/>
    <property type="molecule type" value="Genomic_DNA"/>
</dbReference>
<accession>A0ACC9D359</accession>
<reference evidence="1 2" key="1">
    <citation type="journal article" date="2017" name="Front. Microbiol.">
        <title>New Insights into the Diversity of the Genus Faecalibacterium.</title>
        <authorList>
            <person name="Benevides L."/>
            <person name="Burman S."/>
            <person name="Martin R."/>
            <person name="Robert V."/>
            <person name="Thomas M."/>
            <person name="Miquel S."/>
            <person name="Chain F."/>
            <person name="Sokol H."/>
            <person name="Bermudez-Humaran L.G."/>
            <person name="Morrison M."/>
            <person name="Langella P."/>
            <person name="Azevedo V.A."/>
            <person name="Chatel J.M."/>
            <person name="Soares S."/>
        </authorList>
    </citation>
    <scope>NUCLEOTIDE SEQUENCE [LARGE SCALE GENOMIC DNA]</scope>
    <source>
        <strain evidence="2">CNCM I-4541</strain>
    </source>
</reference>
<dbReference type="Proteomes" id="UP000220959">
    <property type="component" value="Unassembled WGS sequence"/>
</dbReference>
<sequence length="283" mass="30259">MASSRKKRRGLSIAVIVVLCLLLIAVVAAAVGYSLVARRVKALQAGASFTLDYEITPTADSPALYGILQQAGATNGTVTGQYAPDALQLSIAAKKAVIPADPLTRVYVSSDETLYDVGQLYRNVRTSITDAYPLAGLLIPDWSLGSYISQSQLASLLGVDTEATSLQDVTEFQLDAKGLQRVQPESARDGYLYFQLNTGSAGADAPVLVVGFQKDKFFDDAIPVELQLTIPAHDVTIRLSGTVSARTVTLTAPTSCMKDDDIQTLVQIRETIQSVLQFVQNAS</sequence>
<organism evidence="1 2">
    <name type="scientific">Faecalibacterium langellae</name>
    <dbReference type="NCBI Taxonomy" id="3435293"/>
    <lineage>
        <taxon>Bacteria</taxon>
        <taxon>Bacillati</taxon>
        <taxon>Bacillota</taxon>
        <taxon>Clostridia</taxon>
        <taxon>Eubacteriales</taxon>
        <taxon>Oscillospiraceae</taxon>
        <taxon>Faecalibacterium</taxon>
    </lineage>
</organism>